<evidence type="ECO:0000313" key="2">
    <source>
        <dbReference type="Proteomes" id="UP000003374"/>
    </source>
</evidence>
<dbReference type="Proteomes" id="UP000003374">
    <property type="component" value="Unassembled WGS sequence"/>
</dbReference>
<dbReference type="AlphaFoldDB" id="A4BS63"/>
<evidence type="ECO:0000313" key="1">
    <source>
        <dbReference type="EMBL" id="EAR21542.1"/>
    </source>
</evidence>
<proteinExistence type="predicted"/>
<dbReference type="Pfam" id="PF19742">
    <property type="entry name" value="DUF6231"/>
    <property type="match status" value="1"/>
</dbReference>
<dbReference type="HOGENOM" id="CLU_137362_0_0_6"/>
<dbReference type="OrthoDB" id="5609094at2"/>
<dbReference type="InterPro" id="IPR046199">
    <property type="entry name" value="DUF6231"/>
</dbReference>
<dbReference type="EMBL" id="AAOF01000008">
    <property type="protein sequence ID" value="EAR21542.1"/>
    <property type="molecule type" value="Genomic_DNA"/>
</dbReference>
<keyword evidence="2" id="KW-1185">Reference proteome</keyword>
<sequence>MADETLNARLQSVLEELRPSSILVIGDSLAVLVKTLTGADETLTHLSSAEAAQRLPALSIHDLALVQADTALAALESGVLLARLRDVYARKVLVIVAPGLADGPWNRRSLIRLGFTPYGAATGAEGERLLLYQFDIATYKTTPDWLSPNNWANPELWDKYRW</sequence>
<dbReference type="eggNOG" id="ENOG503316U">
    <property type="taxonomic scope" value="Bacteria"/>
</dbReference>
<reference evidence="1 2" key="1">
    <citation type="submission" date="2006-02" db="EMBL/GenBank/DDBJ databases">
        <authorList>
            <person name="Waterbury J."/>
            <person name="Ferriera S."/>
            <person name="Johnson J."/>
            <person name="Kravitz S."/>
            <person name="Halpern A."/>
            <person name="Remington K."/>
            <person name="Beeson K."/>
            <person name="Tran B."/>
            <person name="Rogers Y.-H."/>
            <person name="Friedman R."/>
            <person name="Venter J.C."/>
        </authorList>
    </citation>
    <scope>NUCLEOTIDE SEQUENCE [LARGE SCALE GENOMIC DNA]</scope>
    <source>
        <strain evidence="1 2">Nb-231</strain>
    </source>
</reference>
<accession>A4BS63</accession>
<protein>
    <submittedName>
        <fullName evidence="1">Uncharacterized protein</fullName>
    </submittedName>
</protein>
<name>A4BS63_9GAMM</name>
<dbReference type="STRING" id="314278.NB231_01489"/>
<gene>
    <name evidence="1" type="ORF">NB231_01489</name>
</gene>
<dbReference type="RefSeq" id="WP_004999172.1">
    <property type="nucleotide sequence ID" value="NZ_CH672427.1"/>
</dbReference>
<organism evidence="1 2">
    <name type="scientific">Nitrococcus mobilis Nb-231</name>
    <dbReference type="NCBI Taxonomy" id="314278"/>
    <lineage>
        <taxon>Bacteria</taxon>
        <taxon>Pseudomonadati</taxon>
        <taxon>Pseudomonadota</taxon>
        <taxon>Gammaproteobacteria</taxon>
        <taxon>Chromatiales</taxon>
        <taxon>Ectothiorhodospiraceae</taxon>
        <taxon>Nitrococcus</taxon>
    </lineage>
</organism>
<comment type="caution">
    <text evidence="1">The sequence shown here is derived from an EMBL/GenBank/DDBJ whole genome shotgun (WGS) entry which is preliminary data.</text>
</comment>